<reference evidence="4 6" key="2">
    <citation type="submission" date="2021-06" db="EMBL/GenBank/DDBJ databases">
        <title>Interrogation of the integrated mobile genetic elements in gut-associated Bacteroides with a consensus prediction approach.</title>
        <authorList>
            <person name="Campbell D.E."/>
            <person name="Leigh J.R."/>
            <person name="Kim T."/>
            <person name="England W."/>
            <person name="Whitaker R.J."/>
            <person name="Degnan P.H."/>
        </authorList>
    </citation>
    <scope>NUCLEOTIDE SEQUENCE [LARGE SCALE GENOMIC DNA]</scope>
    <source>
        <strain evidence="4 6">WAL8669</strain>
    </source>
</reference>
<evidence type="ECO:0000313" key="5">
    <source>
        <dbReference type="Proteomes" id="UP000436858"/>
    </source>
</evidence>
<dbReference type="Proteomes" id="UP000436858">
    <property type="component" value="Unassembled WGS sequence"/>
</dbReference>
<dbReference type="EMBL" id="WCRY01000009">
    <property type="protein sequence ID" value="KAB4482544.1"/>
    <property type="molecule type" value="Genomic_DNA"/>
</dbReference>
<feature type="transmembrane region" description="Helical" evidence="1">
    <location>
        <begin position="12"/>
        <end position="31"/>
    </location>
</feature>
<evidence type="ECO:0000313" key="3">
    <source>
        <dbReference type="EMBL" id="KAB4482544.1"/>
    </source>
</evidence>
<evidence type="ECO:0000313" key="6">
    <source>
        <dbReference type="Proteomes" id="UP001156218"/>
    </source>
</evidence>
<evidence type="ECO:0000259" key="2">
    <source>
        <dbReference type="Pfam" id="PF14358"/>
    </source>
</evidence>
<keyword evidence="1" id="KW-0472">Membrane</keyword>
<dbReference type="Proteomes" id="UP001156218">
    <property type="component" value="Chromosome"/>
</dbReference>
<dbReference type="Pfam" id="PF14358">
    <property type="entry name" value="DUF4405"/>
    <property type="match status" value="1"/>
</dbReference>
<dbReference type="RefSeq" id="WP_011108182.1">
    <property type="nucleotide sequence ID" value="NZ_CAXSNJ010000041.1"/>
</dbReference>
<dbReference type="InterPro" id="IPR025517">
    <property type="entry name" value="DUF4405"/>
</dbReference>
<proteinExistence type="predicted"/>
<accession>A0A412G899</accession>
<keyword evidence="1" id="KW-1133">Transmembrane helix</keyword>
<feature type="transmembrane region" description="Helical" evidence="1">
    <location>
        <begin position="114"/>
        <end position="131"/>
    </location>
</feature>
<name>A0A412G899_BACT4</name>
<sequence>MSRNRFIYLTDLMLVPIFILSFYTGVELHIAGQGDNHEIWHNWAVFHVNASLLFMILGIVHVKSHWGWYKGLKTIGCKGKRKVVLSLSVVFLLVIITGLSLFGIEGANSPMGLLHYQIGILTGVLSVCHIAKRKQFLFKGFAANVLGRKYRRAKA</sequence>
<organism evidence="3 5">
    <name type="scientific">Bacteroides thetaiotaomicron</name>
    <dbReference type="NCBI Taxonomy" id="818"/>
    <lineage>
        <taxon>Bacteria</taxon>
        <taxon>Pseudomonadati</taxon>
        <taxon>Bacteroidota</taxon>
        <taxon>Bacteroidia</taxon>
        <taxon>Bacteroidales</taxon>
        <taxon>Bacteroidaceae</taxon>
        <taxon>Bacteroides</taxon>
    </lineage>
</organism>
<feature type="domain" description="Flavinylation-associated cytochrome" evidence="2">
    <location>
        <begin position="9"/>
        <end position="66"/>
    </location>
</feature>
<protein>
    <submittedName>
        <fullName evidence="3">DUF4405 domain-containing protein</fullName>
    </submittedName>
</protein>
<gene>
    <name evidence="3" type="ORF">GAN91_11125</name>
    <name evidence="4" type="ORF">KQP68_02760</name>
</gene>
<evidence type="ECO:0000256" key="1">
    <source>
        <dbReference type="SAM" id="Phobius"/>
    </source>
</evidence>
<dbReference type="GeneID" id="60923396"/>
<keyword evidence="1" id="KW-0812">Transmembrane</keyword>
<feature type="transmembrane region" description="Helical" evidence="1">
    <location>
        <begin position="83"/>
        <end position="102"/>
    </location>
</feature>
<evidence type="ECO:0000313" key="4">
    <source>
        <dbReference type="EMBL" id="UYU67220.1"/>
    </source>
</evidence>
<dbReference type="EMBL" id="CP083680">
    <property type="protein sequence ID" value="UYU67220.1"/>
    <property type="molecule type" value="Genomic_DNA"/>
</dbReference>
<reference evidence="3 5" key="1">
    <citation type="journal article" date="2019" name="Nat. Med.">
        <title>A library of human gut bacterial isolates paired with longitudinal multiomics data enables mechanistic microbiome research.</title>
        <authorList>
            <person name="Poyet M."/>
            <person name="Groussin M."/>
            <person name="Gibbons S.M."/>
            <person name="Avila-Pacheco J."/>
            <person name="Jiang X."/>
            <person name="Kearney S.M."/>
            <person name="Perrotta A.R."/>
            <person name="Berdy B."/>
            <person name="Zhao S."/>
            <person name="Lieberman T.D."/>
            <person name="Swanson P.K."/>
            <person name="Smith M."/>
            <person name="Roesemann S."/>
            <person name="Alexander J.E."/>
            <person name="Rich S.A."/>
            <person name="Livny J."/>
            <person name="Vlamakis H."/>
            <person name="Clish C."/>
            <person name="Bullock K."/>
            <person name="Deik A."/>
            <person name="Scott J."/>
            <person name="Pierce K.A."/>
            <person name="Xavier R.J."/>
            <person name="Alm E.J."/>
        </authorList>
    </citation>
    <scope>NUCLEOTIDE SEQUENCE [LARGE SCALE GENOMIC DNA]</scope>
    <source>
        <strain evidence="3 5">BIOML-A162</strain>
    </source>
</reference>
<dbReference type="AlphaFoldDB" id="A0A412G899"/>
<feature type="transmembrane region" description="Helical" evidence="1">
    <location>
        <begin position="43"/>
        <end position="62"/>
    </location>
</feature>